<dbReference type="AlphaFoldDB" id="B0NNC6"/>
<reference evidence="1 2" key="1">
    <citation type="submission" date="2007-11" db="EMBL/GenBank/DDBJ databases">
        <title>Draft genome sequence of Bacteroides stercoris(ATCC 43183).</title>
        <authorList>
            <person name="Sudarsanam P."/>
            <person name="Ley R."/>
            <person name="Guruge J."/>
            <person name="Turnbaugh P.J."/>
            <person name="Mahowald M."/>
            <person name="Liep D."/>
            <person name="Gordon J."/>
        </authorList>
    </citation>
    <scope>NUCLEOTIDE SEQUENCE [LARGE SCALE GENOMIC DNA]</scope>
    <source>
        <strain evidence="1 2">ATCC 43183</strain>
    </source>
</reference>
<comment type="caution">
    <text evidence="1">The sequence shown here is derived from an EMBL/GenBank/DDBJ whole genome shotgun (WGS) entry which is preliminary data.</text>
</comment>
<sequence>MPIFIRSIMVEQNVSRDGTQVSPWWNKNFLMAERISISRRTS</sequence>
<protein>
    <submittedName>
        <fullName evidence="1">Uncharacterized protein</fullName>
    </submittedName>
</protein>
<dbReference type="EMBL" id="ABFZ02000017">
    <property type="protein sequence ID" value="EDS16255.1"/>
    <property type="molecule type" value="Genomic_DNA"/>
</dbReference>
<organism evidence="1 2">
    <name type="scientific">Bacteroides stercoris ATCC 43183</name>
    <dbReference type="NCBI Taxonomy" id="449673"/>
    <lineage>
        <taxon>Bacteria</taxon>
        <taxon>Pseudomonadati</taxon>
        <taxon>Bacteroidota</taxon>
        <taxon>Bacteroidia</taxon>
        <taxon>Bacteroidales</taxon>
        <taxon>Bacteroidaceae</taxon>
        <taxon>Bacteroides</taxon>
    </lineage>
</organism>
<dbReference type="HOGENOM" id="CLU_3247534_0_0_10"/>
<name>B0NNC6_BACSE</name>
<proteinExistence type="predicted"/>
<accession>B0NNC6</accession>
<evidence type="ECO:0000313" key="2">
    <source>
        <dbReference type="Proteomes" id="UP000004713"/>
    </source>
</evidence>
<evidence type="ECO:0000313" key="1">
    <source>
        <dbReference type="EMBL" id="EDS16255.1"/>
    </source>
</evidence>
<dbReference type="Proteomes" id="UP000004713">
    <property type="component" value="Unassembled WGS sequence"/>
</dbReference>
<reference evidence="1 2" key="2">
    <citation type="submission" date="2007-11" db="EMBL/GenBank/DDBJ databases">
        <authorList>
            <person name="Fulton L."/>
            <person name="Clifton S."/>
            <person name="Fulton B."/>
            <person name="Xu J."/>
            <person name="Minx P."/>
            <person name="Pepin K.H."/>
            <person name="Johnson M."/>
            <person name="Thiruvilangam P."/>
            <person name="Bhonagiri V."/>
            <person name="Nash W.E."/>
            <person name="Mardis E.R."/>
            <person name="Wilson R.K."/>
        </authorList>
    </citation>
    <scope>NUCLEOTIDE SEQUENCE [LARGE SCALE GENOMIC DNA]</scope>
    <source>
        <strain evidence="1 2">ATCC 43183</strain>
    </source>
</reference>
<gene>
    <name evidence="1" type="ORF">BACSTE_00926</name>
</gene>